<dbReference type="EMBL" id="LWQS01000011">
    <property type="protein sequence ID" value="OAN49744.1"/>
    <property type="molecule type" value="Genomic_DNA"/>
</dbReference>
<evidence type="ECO:0000256" key="3">
    <source>
        <dbReference type="ARBA" id="ARBA00022603"/>
    </source>
</evidence>
<sequence>MGTLYLVATPIGNLEDITLRALRVLREARLIAAEDTRHTRILLDHYQITTPCISYHEHNKLARRAEILAALQTGDVALVSDAGTPAIADPGLELVQACLAEGHTVTPIPGPSAPLAALVASGMDTSRFAFIGFLPRQPRERRELLSAIVDLTLTVICFETPHRLLEALRDIATTLGERQLAVANDLTKRFEAIARGTATELIDHFTSHPPRGEFTIVIAGAEPGSERKRDRQRLRAQPASATPETIASHLHQLAAQGITGSAAVRRAAQELGAPKNTVYDVWRELFGKSS</sequence>
<evidence type="ECO:0000313" key="10">
    <source>
        <dbReference type="Proteomes" id="UP000078287"/>
    </source>
</evidence>
<dbReference type="Gene3D" id="3.40.1010.10">
    <property type="entry name" value="Cobalt-precorrin-4 Transmethylase, Domain 1"/>
    <property type="match status" value="1"/>
</dbReference>
<dbReference type="Pfam" id="PF00590">
    <property type="entry name" value="TP_methylase"/>
    <property type="match status" value="1"/>
</dbReference>
<comment type="function">
    <text evidence="6">Catalyzes the 2'-O-methylation of the ribose of cytidine 1402 (C1402) in 16S rRNA.</text>
</comment>
<comment type="caution">
    <text evidence="9">The sequence shown here is derived from an EMBL/GenBank/DDBJ whole genome shotgun (WGS) entry which is preliminary data.</text>
</comment>
<evidence type="ECO:0000256" key="5">
    <source>
        <dbReference type="ARBA" id="ARBA00022691"/>
    </source>
</evidence>
<feature type="domain" description="Tetrapyrrole methylase" evidence="8">
    <location>
        <begin position="3"/>
        <end position="201"/>
    </location>
</feature>
<dbReference type="AlphaFoldDB" id="A0A178MP55"/>
<proteinExistence type="inferred from homology"/>
<dbReference type="InterPro" id="IPR035996">
    <property type="entry name" value="4pyrrol_Methylase_sf"/>
</dbReference>
<reference evidence="9 10" key="1">
    <citation type="submission" date="2016-04" db="EMBL/GenBank/DDBJ databases">
        <title>Chloroflexus islandicus sp. nov., a thermophilic filamentous anoxygenic phototrophic bacterium from geyser Strokkur (Iceland).</title>
        <authorList>
            <person name="Gaisin V.A."/>
            <person name="Kalashnikov A.M."/>
            <person name="Sukhacheva M.V."/>
            <person name="Grouzdev D.S."/>
            <person name="Ivanov T.M."/>
            <person name="Kuznetsov B."/>
            <person name="Gorlenko V.M."/>
        </authorList>
    </citation>
    <scope>NUCLEOTIDE SEQUENCE [LARGE SCALE GENOMIC DNA]</scope>
    <source>
        <strain evidence="10">isl-2</strain>
    </source>
</reference>
<dbReference type="STRING" id="1707952.A6A03_06715"/>
<dbReference type="FunFam" id="3.40.1010.10:FF:000007">
    <property type="entry name" value="Ribosomal RNA small subunit methyltransferase I"/>
    <property type="match status" value="1"/>
</dbReference>
<keyword evidence="5 6" id="KW-0949">S-adenosyl-L-methionine</keyword>
<dbReference type="InterPro" id="IPR000878">
    <property type="entry name" value="4pyrrol_Mease"/>
</dbReference>
<comment type="subcellular location">
    <subcellularLocation>
        <location evidence="6">Cytoplasm</location>
    </subcellularLocation>
</comment>
<dbReference type="CDD" id="cd11648">
    <property type="entry name" value="RsmI"/>
    <property type="match status" value="1"/>
</dbReference>
<gene>
    <name evidence="6" type="primary">rsmI</name>
    <name evidence="9" type="ORF">A6A03_06715</name>
</gene>
<evidence type="ECO:0000256" key="7">
    <source>
        <dbReference type="SAM" id="MobiDB-lite"/>
    </source>
</evidence>
<evidence type="ECO:0000313" key="9">
    <source>
        <dbReference type="EMBL" id="OAN49744.1"/>
    </source>
</evidence>
<dbReference type="PANTHER" id="PTHR46111:SF1">
    <property type="entry name" value="RIBOSOMAL RNA SMALL SUBUNIT METHYLTRANSFERASE I"/>
    <property type="match status" value="1"/>
</dbReference>
<dbReference type="OrthoDB" id="9809084at2"/>
<dbReference type="EC" id="2.1.1.198" evidence="6"/>
<evidence type="ECO:0000256" key="2">
    <source>
        <dbReference type="ARBA" id="ARBA00022552"/>
    </source>
</evidence>
<evidence type="ECO:0000259" key="8">
    <source>
        <dbReference type="Pfam" id="PF00590"/>
    </source>
</evidence>
<protein>
    <recommendedName>
        <fullName evidence="6">Ribosomal RNA small subunit methyltransferase I</fullName>
        <ecNumber evidence="6">2.1.1.198</ecNumber>
    </recommendedName>
    <alternativeName>
        <fullName evidence="6">16S rRNA 2'-O-ribose C1402 methyltransferase</fullName>
    </alternativeName>
    <alternativeName>
        <fullName evidence="6">rRNA (cytidine-2'-O-)-methyltransferase RsmI</fullName>
    </alternativeName>
</protein>
<feature type="region of interest" description="Disordered" evidence="7">
    <location>
        <begin position="222"/>
        <end position="243"/>
    </location>
</feature>
<dbReference type="SUPFAM" id="SSF53790">
    <property type="entry name" value="Tetrapyrrole methylase"/>
    <property type="match status" value="1"/>
</dbReference>
<dbReference type="InterPro" id="IPR014776">
    <property type="entry name" value="4pyrrole_Mease_sub2"/>
</dbReference>
<evidence type="ECO:0000256" key="1">
    <source>
        <dbReference type="ARBA" id="ARBA00022490"/>
    </source>
</evidence>
<dbReference type="GO" id="GO:0005737">
    <property type="term" value="C:cytoplasm"/>
    <property type="evidence" value="ECO:0007669"/>
    <property type="project" value="UniProtKB-SubCell"/>
</dbReference>
<dbReference type="FunFam" id="3.30.950.10:FF:000002">
    <property type="entry name" value="Ribosomal RNA small subunit methyltransferase I"/>
    <property type="match status" value="1"/>
</dbReference>
<evidence type="ECO:0000256" key="6">
    <source>
        <dbReference type="HAMAP-Rule" id="MF_01877"/>
    </source>
</evidence>
<keyword evidence="4 6" id="KW-0808">Transferase</keyword>
<name>A0A178MP55_9CHLR</name>
<organism evidence="9 10">
    <name type="scientific">Chloroflexus islandicus</name>
    <dbReference type="NCBI Taxonomy" id="1707952"/>
    <lineage>
        <taxon>Bacteria</taxon>
        <taxon>Bacillati</taxon>
        <taxon>Chloroflexota</taxon>
        <taxon>Chloroflexia</taxon>
        <taxon>Chloroflexales</taxon>
        <taxon>Chloroflexineae</taxon>
        <taxon>Chloroflexaceae</taxon>
        <taxon>Chloroflexus</taxon>
    </lineage>
</organism>
<dbReference type="NCBIfam" id="TIGR00096">
    <property type="entry name" value="16S rRNA (cytidine(1402)-2'-O)-methyltransferase"/>
    <property type="match status" value="1"/>
</dbReference>
<accession>A0A178MP55</accession>
<dbReference type="InterPro" id="IPR014777">
    <property type="entry name" value="4pyrrole_Mease_sub1"/>
</dbReference>
<comment type="catalytic activity">
    <reaction evidence="6">
        <text>cytidine(1402) in 16S rRNA + S-adenosyl-L-methionine = 2'-O-methylcytidine(1402) in 16S rRNA + S-adenosyl-L-homocysteine + H(+)</text>
        <dbReference type="Rhea" id="RHEA:42924"/>
        <dbReference type="Rhea" id="RHEA-COMP:10285"/>
        <dbReference type="Rhea" id="RHEA-COMP:10286"/>
        <dbReference type="ChEBI" id="CHEBI:15378"/>
        <dbReference type="ChEBI" id="CHEBI:57856"/>
        <dbReference type="ChEBI" id="CHEBI:59789"/>
        <dbReference type="ChEBI" id="CHEBI:74495"/>
        <dbReference type="ChEBI" id="CHEBI:82748"/>
        <dbReference type="EC" id="2.1.1.198"/>
    </reaction>
</comment>
<dbReference type="RefSeq" id="WP_066782504.1">
    <property type="nucleotide sequence ID" value="NZ_LWQS01000011.1"/>
</dbReference>
<keyword evidence="10" id="KW-1185">Reference proteome</keyword>
<dbReference type="GO" id="GO:0070677">
    <property type="term" value="F:rRNA (cytosine-2'-O-)-methyltransferase activity"/>
    <property type="evidence" value="ECO:0007669"/>
    <property type="project" value="UniProtKB-UniRule"/>
</dbReference>
<dbReference type="PANTHER" id="PTHR46111">
    <property type="entry name" value="RIBOSOMAL RNA SMALL SUBUNIT METHYLTRANSFERASE I"/>
    <property type="match status" value="1"/>
</dbReference>
<dbReference type="PIRSF" id="PIRSF005917">
    <property type="entry name" value="MTase_YraL"/>
    <property type="match status" value="1"/>
</dbReference>
<comment type="similarity">
    <text evidence="6">Belongs to the methyltransferase superfamily. RsmI family.</text>
</comment>
<dbReference type="InterPro" id="IPR008189">
    <property type="entry name" value="rRNA_ssu_MeTfrase_I"/>
</dbReference>
<dbReference type="Gene3D" id="3.30.950.10">
    <property type="entry name" value="Methyltransferase, Cobalt-precorrin-4 Transmethylase, Domain 2"/>
    <property type="match status" value="1"/>
</dbReference>
<evidence type="ECO:0000256" key="4">
    <source>
        <dbReference type="ARBA" id="ARBA00022679"/>
    </source>
</evidence>
<keyword evidence="2 6" id="KW-0698">rRNA processing</keyword>
<keyword evidence="3 6" id="KW-0489">Methyltransferase</keyword>
<dbReference type="HAMAP" id="MF_01877">
    <property type="entry name" value="16SrRNA_methyltr_I"/>
    <property type="match status" value="1"/>
</dbReference>
<dbReference type="Proteomes" id="UP000078287">
    <property type="component" value="Unassembled WGS sequence"/>
</dbReference>
<keyword evidence="1 6" id="KW-0963">Cytoplasm</keyword>